<evidence type="ECO:0000313" key="2">
    <source>
        <dbReference type="EMBL" id="CAF2137048.1"/>
    </source>
</evidence>
<dbReference type="Gene3D" id="1.10.10.1070">
    <property type="entry name" value="Zinc finger, BED domain-containing"/>
    <property type="match status" value="1"/>
</dbReference>
<organism evidence="2 3">
    <name type="scientific">Rotaria magnacalcarata</name>
    <dbReference type="NCBI Taxonomy" id="392030"/>
    <lineage>
        <taxon>Eukaryota</taxon>
        <taxon>Metazoa</taxon>
        <taxon>Spiralia</taxon>
        <taxon>Gnathifera</taxon>
        <taxon>Rotifera</taxon>
        <taxon>Eurotatoria</taxon>
        <taxon>Bdelloidea</taxon>
        <taxon>Philodinida</taxon>
        <taxon>Philodinidae</taxon>
        <taxon>Rotaria</taxon>
    </lineage>
</organism>
<dbReference type="AlphaFoldDB" id="A0A816WQ41"/>
<dbReference type="EMBL" id="CAJNRG010012048">
    <property type="protein sequence ID" value="CAF2137048.1"/>
    <property type="molecule type" value="Genomic_DNA"/>
</dbReference>
<proteinExistence type="predicted"/>
<feature type="chain" id="PRO_5032442932" evidence="1">
    <location>
        <begin position="20"/>
        <end position="242"/>
    </location>
</feature>
<name>A0A816WQ41_9BILA</name>
<sequence>KLRNNVAAVELCFLRLLTALYRYDKNTYCLQRPLRCRLRPFTGRFIRPGYSAYLDFISLDSRPFEIASGVGFKQFIQMIYNAGRLSLNSRSIEISDFLPHPTPVSRKVDEIPYDFFNRNLDIHFCSVTICAIDSDFYLNSFCLCCKPYTLENQTTPNVRKFVDELLLEYGLSLNTNSLIVRDNEPKMIAALRGANRVGCSDHYNNKILEHSFTVSKSRCVEVVEAFDIIKNIVASFRRSHRQ</sequence>
<accession>A0A816WQ41</accession>
<reference evidence="2" key="1">
    <citation type="submission" date="2021-02" db="EMBL/GenBank/DDBJ databases">
        <authorList>
            <person name="Nowell W R."/>
        </authorList>
    </citation>
    <scope>NUCLEOTIDE SEQUENCE</scope>
</reference>
<keyword evidence="1" id="KW-0732">Signal</keyword>
<feature type="non-terminal residue" evidence="2">
    <location>
        <position position="1"/>
    </location>
</feature>
<dbReference type="SUPFAM" id="SSF140996">
    <property type="entry name" value="Hermes dimerisation domain"/>
    <property type="match status" value="1"/>
</dbReference>
<comment type="caution">
    <text evidence="2">The sequence shown here is derived from an EMBL/GenBank/DDBJ whole genome shotgun (WGS) entry which is preliminary data.</text>
</comment>
<dbReference type="Proteomes" id="UP000663887">
    <property type="component" value="Unassembled WGS sequence"/>
</dbReference>
<protein>
    <submittedName>
        <fullName evidence="2">Uncharacterized protein</fullName>
    </submittedName>
</protein>
<gene>
    <name evidence="2" type="ORF">XDN619_LOCUS26020</name>
</gene>
<feature type="signal peptide" evidence="1">
    <location>
        <begin position="1"/>
        <end position="19"/>
    </location>
</feature>
<evidence type="ECO:0000313" key="3">
    <source>
        <dbReference type="Proteomes" id="UP000663887"/>
    </source>
</evidence>
<evidence type="ECO:0000256" key="1">
    <source>
        <dbReference type="SAM" id="SignalP"/>
    </source>
</evidence>